<dbReference type="RefSeq" id="WP_237458590.1">
    <property type="nucleotide sequence ID" value="NZ_WMEQ01000007.1"/>
</dbReference>
<evidence type="ECO:0000313" key="2">
    <source>
        <dbReference type="EMBL" id="MYL34098.1"/>
    </source>
</evidence>
<proteinExistence type="predicted"/>
<organism evidence="2 3">
    <name type="scientific">Pontibacillus yanchengensis</name>
    <dbReference type="NCBI Taxonomy" id="462910"/>
    <lineage>
        <taxon>Bacteria</taxon>
        <taxon>Bacillati</taxon>
        <taxon>Bacillota</taxon>
        <taxon>Bacilli</taxon>
        <taxon>Bacillales</taxon>
        <taxon>Bacillaceae</taxon>
        <taxon>Pontibacillus</taxon>
    </lineage>
</organism>
<comment type="caution">
    <text evidence="2">The sequence shown here is derived from an EMBL/GenBank/DDBJ whole genome shotgun (WGS) entry which is preliminary data.</text>
</comment>
<dbReference type="EMBL" id="WMEQ01000007">
    <property type="protein sequence ID" value="MYL34098.1"/>
    <property type="molecule type" value="Genomic_DNA"/>
</dbReference>
<dbReference type="Proteomes" id="UP000468638">
    <property type="component" value="Unassembled WGS sequence"/>
</dbReference>
<evidence type="ECO:0000313" key="3">
    <source>
        <dbReference type="Proteomes" id="UP000468638"/>
    </source>
</evidence>
<gene>
    <name evidence="2" type="ORF">GLW05_10865</name>
</gene>
<keyword evidence="1" id="KW-1133">Transmembrane helix</keyword>
<protein>
    <submittedName>
        <fullName evidence="2">Uncharacterized protein</fullName>
    </submittedName>
</protein>
<name>A0A6I4ZVA6_9BACI</name>
<keyword evidence="1" id="KW-0472">Membrane</keyword>
<sequence length="204" mass="23523">MHSTGPFTETNQTKRIRYTIVAISICSVVLAFMVQNQLLLSMTKGQEDQQLMITSSVRPNAMTKVAMIKNKDNQSFLVLYEVDQESYKFTTTSFLEIQTPINSILYDQQNRLWIKQQKKWYQLNTSLEKIDSVDSPPVNLDNSEFKLKSTKKENVYKTVLQHNSDIVWSKTFNSNPIQTVSLNEKQGVWIVLFEDGETKIVSPT</sequence>
<keyword evidence="1" id="KW-0812">Transmembrane</keyword>
<feature type="transmembrane region" description="Helical" evidence="1">
    <location>
        <begin position="16"/>
        <end position="34"/>
    </location>
</feature>
<dbReference type="AlphaFoldDB" id="A0A6I4ZVA6"/>
<reference evidence="2 3" key="1">
    <citation type="submission" date="2019-11" db="EMBL/GenBank/DDBJ databases">
        <title>Genome sequences of 17 halophilic strains isolated from different environments.</title>
        <authorList>
            <person name="Furrow R.E."/>
        </authorList>
    </citation>
    <scope>NUCLEOTIDE SEQUENCE [LARGE SCALE GENOMIC DNA]</scope>
    <source>
        <strain evidence="2 3">22514_16_FS</strain>
    </source>
</reference>
<accession>A0A6I4ZVA6</accession>
<evidence type="ECO:0000256" key="1">
    <source>
        <dbReference type="SAM" id="Phobius"/>
    </source>
</evidence>